<evidence type="ECO:0000256" key="5">
    <source>
        <dbReference type="PROSITE-ProRule" id="PRU00076"/>
    </source>
</evidence>
<name>A0AAD6R3X8_9ROSI</name>
<keyword evidence="1 5" id="KW-0245">EGF-like domain</keyword>
<comment type="caution">
    <text evidence="8">The sequence shown here is derived from an EMBL/GenBank/DDBJ whole genome shotgun (WGS) entry which is preliminary data.</text>
</comment>
<evidence type="ECO:0000256" key="2">
    <source>
        <dbReference type="ARBA" id="ARBA00022729"/>
    </source>
</evidence>
<dbReference type="InterPro" id="IPR000152">
    <property type="entry name" value="EGF-type_Asp/Asn_hydroxyl_site"/>
</dbReference>
<dbReference type="AlphaFoldDB" id="A0AAD6R3X8"/>
<evidence type="ECO:0000256" key="1">
    <source>
        <dbReference type="ARBA" id="ARBA00022536"/>
    </source>
</evidence>
<evidence type="ECO:0000259" key="7">
    <source>
        <dbReference type="PROSITE" id="PS50026"/>
    </source>
</evidence>
<evidence type="ECO:0000256" key="6">
    <source>
        <dbReference type="SAM" id="SignalP"/>
    </source>
</evidence>
<dbReference type="PROSITE" id="PS50026">
    <property type="entry name" value="EGF_3"/>
    <property type="match status" value="1"/>
</dbReference>
<organism evidence="8 9">
    <name type="scientific">Populus alba x Populus x berolinensis</name>
    <dbReference type="NCBI Taxonomy" id="444605"/>
    <lineage>
        <taxon>Eukaryota</taxon>
        <taxon>Viridiplantae</taxon>
        <taxon>Streptophyta</taxon>
        <taxon>Embryophyta</taxon>
        <taxon>Tracheophyta</taxon>
        <taxon>Spermatophyta</taxon>
        <taxon>Magnoliopsida</taxon>
        <taxon>eudicotyledons</taxon>
        <taxon>Gunneridae</taxon>
        <taxon>Pentapetalae</taxon>
        <taxon>rosids</taxon>
        <taxon>fabids</taxon>
        <taxon>Malpighiales</taxon>
        <taxon>Salicaceae</taxon>
        <taxon>Saliceae</taxon>
        <taxon>Populus</taxon>
    </lineage>
</organism>
<dbReference type="SMART" id="SM00179">
    <property type="entry name" value="EGF_CA"/>
    <property type="match status" value="1"/>
</dbReference>
<dbReference type="InterPro" id="IPR000742">
    <property type="entry name" value="EGF"/>
</dbReference>
<dbReference type="Proteomes" id="UP001164929">
    <property type="component" value="Chromosome 4"/>
</dbReference>
<feature type="domain" description="EGF-like" evidence="7">
    <location>
        <begin position="19"/>
        <end position="60"/>
    </location>
</feature>
<evidence type="ECO:0000256" key="3">
    <source>
        <dbReference type="ARBA" id="ARBA00022737"/>
    </source>
</evidence>
<dbReference type="EMBL" id="JAQIZT010000004">
    <property type="protein sequence ID" value="KAJ7001712.1"/>
    <property type="molecule type" value="Genomic_DNA"/>
</dbReference>
<dbReference type="Pfam" id="PF07645">
    <property type="entry name" value="EGF_CA"/>
    <property type="match status" value="1"/>
</dbReference>
<dbReference type="InterPro" id="IPR018097">
    <property type="entry name" value="EGF_Ca-bd_CS"/>
</dbReference>
<keyword evidence="2 6" id="KW-0732">Signal</keyword>
<dbReference type="GO" id="GO:0005509">
    <property type="term" value="F:calcium ion binding"/>
    <property type="evidence" value="ECO:0007669"/>
    <property type="project" value="InterPro"/>
</dbReference>
<keyword evidence="9" id="KW-1185">Reference proteome</keyword>
<evidence type="ECO:0000313" key="8">
    <source>
        <dbReference type="EMBL" id="KAJ7001712.1"/>
    </source>
</evidence>
<sequence length="71" mass="7726">MWSLIVCAVFIKLRFFFSDIDECKVRGKNACEEGTCENVIGDYKCRCPLGKYGDGKTGCKGVGIIAIIAGN</sequence>
<dbReference type="Gene3D" id="2.10.25.10">
    <property type="entry name" value="Laminin"/>
    <property type="match status" value="1"/>
</dbReference>
<dbReference type="InterPro" id="IPR049883">
    <property type="entry name" value="NOTCH1_EGF-like"/>
</dbReference>
<feature type="chain" id="PRO_5042211453" description="EGF-like domain-containing protein" evidence="6">
    <location>
        <begin position="19"/>
        <end position="71"/>
    </location>
</feature>
<dbReference type="FunFam" id="2.10.25.10:FF:000038">
    <property type="entry name" value="Fibrillin 2"/>
    <property type="match status" value="1"/>
</dbReference>
<dbReference type="PROSITE" id="PS00010">
    <property type="entry name" value="ASX_HYDROXYL"/>
    <property type="match status" value="1"/>
</dbReference>
<accession>A0AAD6R3X8</accession>
<dbReference type="InterPro" id="IPR001881">
    <property type="entry name" value="EGF-like_Ca-bd_dom"/>
</dbReference>
<evidence type="ECO:0000313" key="9">
    <source>
        <dbReference type="Proteomes" id="UP001164929"/>
    </source>
</evidence>
<comment type="caution">
    <text evidence="5">Lacks conserved residue(s) required for the propagation of feature annotation.</text>
</comment>
<evidence type="ECO:0000256" key="4">
    <source>
        <dbReference type="ARBA" id="ARBA00023157"/>
    </source>
</evidence>
<keyword evidence="3" id="KW-0677">Repeat</keyword>
<dbReference type="CDD" id="cd00054">
    <property type="entry name" value="EGF_CA"/>
    <property type="match status" value="1"/>
</dbReference>
<feature type="signal peptide" evidence="6">
    <location>
        <begin position="1"/>
        <end position="18"/>
    </location>
</feature>
<keyword evidence="4" id="KW-1015">Disulfide bond</keyword>
<dbReference type="SUPFAM" id="SSF57196">
    <property type="entry name" value="EGF/Laminin"/>
    <property type="match status" value="1"/>
</dbReference>
<proteinExistence type="predicted"/>
<dbReference type="PROSITE" id="PS01187">
    <property type="entry name" value="EGF_CA"/>
    <property type="match status" value="1"/>
</dbReference>
<gene>
    <name evidence="8" type="ORF">NC653_011960</name>
</gene>
<reference evidence="8 9" key="1">
    <citation type="journal article" date="2023" name="Mol. Ecol. Resour.">
        <title>Chromosome-level genome assembly of a triploid poplar Populus alba 'Berolinensis'.</title>
        <authorList>
            <person name="Chen S."/>
            <person name="Yu Y."/>
            <person name="Wang X."/>
            <person name="Wang S."/>
            <person name="Zhang T."/>
            <person name="Zhou Y."/>
            <person name="He R."/>
            <person name="Meng N."/>
            <person name="Wang Y."/>
            <person name="Liu W."/>
            <person name="Liu Z."/>
            <person name="Liu J."/>
            <person name="Guo Q."/>
            <person name="Huang H."/>
            <person name="Sederoff R.R."/>
            <person name="Wang G."/>
            <person name="Qu G."/>
            <person name="Chen S."/>
        </authorList>
    </citation>
    <scope>NUCLEOTIDE SEQUENCE [LARGE SCALE GENOMIC DNA]</scope>
    <source>
        <strain evidence="8">SC-2020</strain>
    </source>
</reference>
<protein>
    <recommendedName>
        <fullName evidence="7">EGF-like domain-containing protein</fullName>
    </recommendedName>
</protein>